<evidence type="ECO:0000256" key="1">
    <source>
        <dbReference type="ARBA" id="ARBA00023172"/>
    </source>
</evidence>
<dbReference type="InterPro" id="IPR002104">
    <property type="entry name" value="Integrase_catalytic"/>
</dbReference>
<dbReference type="PANTHER" id="PTHR30349">
    <property type="entry name" value="PHAGE INTEGRASE-RELATED"/>
    <property type="match status" value="1"/>
</dbReference>
<keyword evidence="4" id="KW-1185">Reference proteome</keyword>
<dbReference type="InterPro" id="IPR011010">
    <property type="entry name" value="DNA_brk_join_enz"/>
</dbReference>
<dbReference type="GO" id="GO:0003677">
    <property type="term" value="F:DNA binding"/>
    <property type="evidence" value="ECO:0007669"/>
    <property type="project" value="InterPro"/>
</dbReference>
<dbReference type="PANTHER" id="PTHR30349:SF64">
    <property type="entry name" value="PROPHAGE INTEGRASE INTD-RELATED"/>
    <property type="match status" value="1"/>
</dbReference>
<reference evidence="3 4" key="1">
    <citation type="submission" date="2018-09" db="EMBL/GenBank/DDBJ databases">
        <title>Murine metabolic-syndrome-specific gut microbial biobank.</title>
        <authorList>
            <person name="Liu C."/>
        </authorList>
    </citation>
    <scope>NUCLEOTIDE SEQUENCE [LARGE SCALE GENOMIC DNA]</scope>
    <source>
        <strain evidence="3 4">0.1xD8-82</strain>
    </source>
</reference>
<evidence type="ECO:0000259" key="2">
    <source>
        <dbReference type="PROSITE" id="PS51898"/>
    </source>
</evidence>
<dbReference type="AlphaFoldDB" id="A0A3A9A9C0"/>
<dbReference type="PROSITE" id="PS51898">
    <property type="entry name" value="TYR_RECOMBINASE"/>
    <property type="match status" value="1"/>
</dbReference>
<keyword evidence="1" id="KW-0233">DNA recombination</keyword>
<feature type="domain" description="Tyr recombinase" evidence="2">
    <location>
        <begin position="99"/>
        <end position="297"/>
    </location>
</feature>
<dbReference type="Gene3D" id="1.10.443.10">
    <property type="entry name" value="Intergrase catalytic core"/>
    <property type="match status" value="1"/>
</dbReference>
<dbReference type="GO" id="GO:0006310">
    <property type="term" value="P:DNA recombination"/>
    <property type="evidence" value="ECO:0007669"/>
    <property type="project" value="UniProtKB-KW"/>
</dbReference>
<organism evidence="3 4">
    <name type="scientific">Parablautia intestinalis</name>
    <dbReference type="NCBI Taxonomy" id="2320100"/>
    <lineage>
        <taxon>Bacteria</taxon>
        <taxon>Bacillati</taxon>
        <taxon>Bacillota</taxon>
        <taxon>Clostridia</taxon>
        <taxon>Lachnospirales</taxon>
        <taxon>Lachnospiraceae</taxon>
        <taxon>Parablautia</taxon>
    </lineage>
</organism>
<protein>
    <recommendedName>
        <fullName evidence="2">Tyr recombinase domain-containing protein</fullName>
    </recommendedName>
</protein>
<dbReference type="Pfam" id="PF00589">
    <property type="entry name" value="Phage_integrase"/>
    <property type="match status" value="1"/>
</dbReference>
<dbReference type="InterPro" id="IPR013762">
    <property type="entry name" value="Integrase-like_cat_sf"/>
</dbReference>
<dbReference type="RefSeq" id="WP_120471980.1">
    <property type="nucleotide sequence ID" value="NZ_RAYQ01000029.1"/>
</dbReference>
<dbReference type="InterPro" id="IPR050090">
    <property type="entry name" value="Tyrosine_recombinase_XerCD"/>
</dbReference>
<dbReference type="EMBL" id="RAYQ01000029">
    <property type="protein sequence ID" value="RKI88340.1"/>
    <property type="molecule type" value="Genomic_DNA"/>
</dbReference>
<comment type="caution">
    <text evidence="3">The sequence shown here is derived from an EMBL/GenBank/DDBJ whole genome shotgun (WGS) entry which is preliminary data.</text>
</comment>
<evidence type="ECO:0000313" key="3">
    <source>
        <dbReference type="EMBL" id="RKI88340.1"/>
    </source>
</evidence>
<accession>A0A3A9A9C0</accession>
<dbReference type="Proteomes" id="UP000280696">
    <property type="component" value="Unassembled WGS sequence"/>
</dbReference>
<name>A0A3A9A9C0_9FIRM</name>
<sequence length="314" mass="36811">MMDISECIRGMLGYKESLGFSRRTYESFLIDFRRYFSGAGHTEFTAGTVLPWCERRDTETPEGFRRRVTPLRELSKYMYAMGYADYVVPTSIFPVTHRSTPYIFTDSELKGLFAESDREPYCRASPCRHLIIPVIYRLIYFCGLRPNEGRELKRSDFCYKNKTLYIRKNKAHRERLIPMADDVAIMCQEYLEKSMAVFPDTEYLFPSPTGEPYQKRWLADTFRRLWDASKPAGNNAKVRVYLLRHRYATAMFMKWLNENADLNAMLPYLSAYMGHACFSDTAYYIHLMPEKLLASDAVDWEKLNALIPEAEDEE</sequence>
<dbReference type="SUPFAM" id="SSF56349">
    <property type="entry name" value="DNA breaking-rejoining enzymes"/>
    <property type="match status" value="1"/>
</dbReference>
<evidence type="ECO:0000313" key="4">
    <source>
        <dbReference type="Proteomes" id="UP000280696"/>
    </source>
</evidence>
<dbReference type="GO" id="GO:0015074">
    <property type="term" value="P:DNA integration"/>
    <property type="evidence" value="ECO:0007669"/>
    <property type="project" value="InterPro"/>
</dbReference>
<proteinExistence type="predicted"/>
<dbReference type="OrthoDB" id="9766545at2"/>
<gene>
    <name evidence="3" type="ORF">D7V94_19485</name>
</gene>